<comment type="cofactor">
    <cofactor evidence="1">
        <name>FAD</name>
        <dbReference type="ChEBI" id="CHEBI:57692"/>
    </cofactor>
</comment>
<evidence type="ECO:0000256" key="5">
    <source>
        <dbReference type="ARBA" id="ARBA00022827"/>
    </source>
</evidence>
<dbReference type="Gene3D" id="3.50.50.60">
    <property type="entry name" value="FAD/NAD(P)-binding domain"/>
    <property type="match status" value="1"/>
</dbReference>
<keyword evidence="5" id="KW-0285">Flavoprotein</keyword>
<dbReference type="PANTHER" id="PTHR43498">
    <property type="entry name" value="FERREDOXIN:COB-COM HETERODISULFIDE REDUCTASE SUBUNIT A"/>
    <property type="match status" value="1"/>
</dbReference>
<dbReference type="Pfam" id="PF00037">
    <property type="entry name" value="Fer4"/>
    <property type="match status" value="1"/>
</dbReference>
<name>A0A9C9EM43_UNCW3</name>
<evidence type="ECO:0000256" key="2">
    <source>
        <dbReference type="ARBA" id="ARBA00006561"/>
    </source>
</evidence>
<dbReference type="AlphaFoldDB" id="A0A9C9EM43"/>
<dbReference type="Pfam" id="PF12831">
    <property type="entry name" value="FAD_oxidored"/>
    <property type="match status" value="1"/>
</dbReference>
<comment type="similarity">
    <text evidence="2">Belongs to the HdrA family.</text>
</comment>
<dbReference type="GO" id="GO:0046872">
    <property type="term" value="F:metal ion binding"/>
    <property type="evidence" value="ECO:0007669"/>
    <property type="project" value="UniProtKB-KW"/>
</dbReference>
<organism evidence="10 11">
    <name type="scientific">candidate division WOR-3 bacterium</name>
    <dbReference type="NCBI Taxonomy" id="2052148"/>
    <lineage>
        <taxon>Bacteria</taxon>
        <taxon>Bacteria division WOR-3</taxon>
    </lineage>
</organism>
<evidence type="ECO:0000256" key="1">
    <source>
        <dbReference type="ARBA" id="ARBA00001974"/>
    </source>
</evidence>
<feature type="domain" description="4Fe-4S ferredoxin-type" evidence="9">
    <location>
        <begin position="281"/>
        <end position="316"/>
    </location>
</feature>
<dbReference type="InterPro" id="IPR017900">
    <property type="entry name" value="4Fe4S_Fe_S_CS"/>
</dbReference>
<evidence type="ECO:0000313" key="11">
    <source>
        <dbReference type="Proteomes" id="UP000885826"/>
    </source>
</evidence>
<evidence type="ECO:0000256" key="8">
    <source>
        <dbReference type="ARBA" id="ARBA00023014"/>
    </source>
</evidence>
<dbReference type="GO" id="GO:0051539">
    <property type="term" value="F:4 iron, 4 sulfur cluster binding"/>
    <property type="evidence" value="ECO:0007669"/>
    <property type="project" value="UniProtKB-KW"/>
</dbReference>
<dbReference type="InterPro" id="IPR039650">
    <property type="entry name" value="HdrA-like"/>
</dbReference>
<evidence type="ECO:0000256" key="4">
    <source>
        <dbReference type="ARBA" id="ARBA00022723"/>
    </source>
</evidence>
<sequence length="651" mass="71217">MKRIGVFICHCGINIAKTVDVEALTEEIKKYPGVEHAENYKYMCSDPGQNLVVTAIKEHKLDAVVVAACSPTLHENTFRNAAERGGLNRYVCEMANIREHCSWVHDDKAVATRKAAHIIKSIIEKVKYDEPLEPIHVNVTKRALVVGGGIAGIQAALDIANAGVETILVERGPSIGGRMAQLSETFPTLDCSQCILTPKMVEVSQHKNIKLMTYAEVEEITGSVGNFKVKIKKKAAYVDRDKCTGCGLCYEKCPIKVKSEFEEGLGERKAIYTPFPQAVPNKPVIDTEHCTFFLKPGKCKVCQIVCPVKAVDFEQKDEFVEEEVGAIIVATGYDLYEPTKLGEYGYGKIPDVITSLQFERLLSASGPTAGDVKRISDGKVPKRVVFIQCAGSRDKENHLEYCSKICCMYTAKHALLYKHRVHDGEPIIFYIDVRTAGKGYEEFYNRVTDEGATYIRGKVSKVYQDNGKIIVMGADTLSGKQVEVEADMVVLAVGMVPKRDSEDLVRRLKIQCDANEWLSEAHPKLRPVESNTAGIYLAGAAQGPKDIPEVVAQASGAASKAIAILTQNEITFEPTIAGVDEDLCSGCGICVGVCPYNARELDRDKMVVKVTEALCQGCGSCSAACPSGAAQQKNLIDIQIEEMVTSALEEK</sequence>
<keyword evidence="8" id="KW-0411">Iron-sulfur</keyword>
<protein>
    <submittedName>
        <fullName evidence="10">CoB--CoM heterodisulfide reductase iron-sulfur subunit A family protein</fullName>
    </submittedName>
</protein>
<reference evidence="10" key="1">
    <citation type="journal article" date="2020" name="mSystems">
        <title>Genome- and Community-Level Interaction Insights into Carbon Utilization and Element Cycling Functions of Hydrothermarchaeota in Hydrothermal Sediment.</title>
        <authorList>
            <person name="Zhou Z."/>
            <person name="Liu Y."/>
            <person name="Xu W."/>
            <person name="Pan J."/>
            <person name="Luo Z.H."/>
            <person name="Li M."/>
        </authorList>
    </citation>
    <scope>NUCLEOTIDE SEQUENCE</scope>
    <source>
        <strain evidence="10">HyVt-388</strain>
    </source>
</reference>
<evidence type="ECO:0000256" key="7">
    <source>
        <dbReference type="ARBA" id="ARBA00023004"/>
    </source>
</evidence>
<gene>
    <name evidence="10" type="ORF">ENI34_03530</name>
</gene>
<dbReference type="PROSITE" id="PS51379">
    <property type="entry name" value="4FE4S_FER_2"/>
    <property type="match status" value="4"/>
</dbReference>
<feature type="domain" description="4Fe-4S ferredoxin-type" evidence="9">
    <location>
        <begin position="234"/>
        <end position="264"/>
    </location>
</feature>
<feature type="domain" description="4Fe-4S ferredoxin-type" evidence="9">
    <location>
        <begin position="575"/>
        <end position="604"/>
    </location>
</feature>
<dbReference type="Gene3D" id="3.30.70.20">
    <property type="match status" value="2"/>
</dbReference>
<dbReference type="InterPro" id="IPR017896">
    <property type="entry name" value="4Fe4S_Fe-S-bd"/>
</dbReference>
<feature type="domain" description="4Fe-4S ferredoxin-type" evidence="9">
    <location>
        <begin position="606"/>
        <end position="635"/>
    </location>
</feature>
<dbReference type="PROSITE" id="PS00198">
    <property type="entry name" value="4FE4S_FER_1"/>
    <property type="match status" value="3"/>
</dbReference>
<keyword evidence="3" id="KW-0004">4Fe-4S</keyword>
<dbReference type="Pfam" id="PF12838">
    <property type="entry name" value="Fer4_7"/>
    <property type="match status" value="1"/>
</dbReference>
<keyword evidence="6" id="KW-0560">Oxidoreductase</keyword>
<dbReference type="PANTHER" id="PTHR43498:SF1">
    <property type="entry name" value="COB--COM HETERODISULFIDE REDUCTASE IRON-SULFUR SUBUNIT A"/>
    <property type="match status" value="1"/>
</dbReference>
<comment type="caution">
    <text evidence="10">The sequence shown here is derived from an EMBL/GenBank/DDBJ whole genome shotgun (WGS) entry which is preliminary data.</text>
</comment>
<keyword evidence="7" id="KW-0408">Iron</keyword>
<accession>A0A9C9EM43</accession>
<dbReference type="EMBL" id="DRIG01000038">
    <property type="protein sequence ID" value="HEC78197.1"/>
    <property type="molecule type" value="Genomic_DNA"/>
</dbReference>
<evidence type="ECO:0000259" key="9">
    <source>
        <dbReference type="PROSITE" id="PS51379"/>
    </source>
</evidence>
<dbReference type="SUPFAM" id="SSF51905">
    <property type="entry name" value="FAD/NAD(P)-binding domain"/>
    <property type="match status" value="1"/>
</dbReference>
<evidence type="ECO:0000256" key="6">
    <source>
        <dbReference type="ARBA" id="ARBA00023002"/>
    </source>
</evidence>
<proteinExistence type="inferred from homology"/>
<evidence type="ECO:0000256" key="3">
    <source>
        <dbReference type="ARBA" id="ARBA00022485"/>
    </source>
</evidence>
<dbReference type="Proteomes" id="UP000885826">
    <property type="component" value="Unassembled WGS sequence"/>
</dbReference>
<dbReference type="InterPro" id="IPR036188">
    <property type="entry name" value="FAD/NAD-bd_sf"/>
</dbReference>
<keyword evidence="5" id="KW-0274">FAD</keyword>
<dbReference type="GO" id="GO:0016491">
    <property type="term" value="F:oxidoreductase activity"/>
    <property type="evidence" value="ECO:0007669"/>
    <property type="project" value="UniProtKB-KW"/>
</dbReference>
<dbReference type="Gene3D" id="3.40.50.720">
    <property type="entry name" value="NAD(P)-binding Rossmann-like Domain"/>
    <property type="match status" value="1"/>
</dbReference>
<evidence type="ECO:0000313" key="10">
    <source>
        <dbReference type="EMBL" id="HEC78197.1"/>
    </source>
</evidence>
<keyword evidence="4" id="KW-0479">Metal-binding</keyword>
<dbReference type="SUPFAM" id="SSF54862">
    <property type="entry name" value="4Fe-4S ferredoxins"/>
    <property type="match status" value="1"/>
</dbReference>